<feature type="compositionally biased region" description="Low complexity" evidence="10">
    <location>
        <begin position="376"/>
        <end position="398"/>
    </location>
</feature>
<comment type="subunit">
    <text evidence="9">Forms a complex with SecD. Part of the essential Sec protein translocation apparatus which comprises SecA, SecYEG and auxiliary proteins SecDF. Other proteins may also be involved.</text>
</comment>
<dbReference type="HAMAP" id="MF_01464_B">
    <property type="entry name" value="SecF_B"/>
    <property type="match status" value="1"/>
</dbReference>
<feature type="compositionally biased region" description="Acidic residues" evidence="10">
    <location>
        <begin position="331"/>
        <end position="342"/>
    </location>
</feature>
<keyword evidence="4 9" id="KW-0812">Transmembrane</keyword>
<evidence type="ECO:0000313" key="14">
    <source>
        <dbReference type="Proteomes" id="UP000268652"/>
    </source>
</evidence>
<organism evidence="12 15">
    <name type="scientific">Streptomyces radicis</name>
    <dbReference type="NCBI Taxonomy" id="1750517"/>
    <lineage>
        <taxon>Bacteria</taxon>
        <taxon>Bacillati</taxon>
        <taxon>Actinomycetota</taxon>
        <taxon>Actinomycetes</taxon>
        <taxon>Kitasatosporales</taxon>
        <taxon>Streptomycetaceae</taxon>
        <taxon>Streptomyces</taxon>
    </lineage>
</organism>
<feature type="transmembrane region" description="Helical" evidence="9">
    <location>
        <begin position="141"/>
        <end position="158"/>
    </location>
</feature>
<evidence type="ECO:0000256" key="8">
    <source>
        <dbReference type="ARBA" id="ARBA00023136"/>
    </source>
</evidence>
<dbReference type="PANTHER" id="PTHR30081:SF8">
    <property type="entry name" value="PROTEIN TRANSLOCASE SUBUNIT SECF"/>
    <property type="match status" value="1"/>
</dbReference>
<dbReference type="OrthoDB" id="9774769at2"/>
<evidence type="ECO:0000259" key="11">
    <source>
        <dbReference type="Pfam" id="PF02355"/>
    </source>
</evidence>
<dbReference type="EMBL" id="RBDX01000001">
    <property type="protein sequence ID" value="RKN12672.1"/>
    <property type="molecule type" value="Genomic_DNA"/>
</dbReference>
<evidence type="ECO:0000313" key="15">
    <source>
        <dbReference type="Proteomes" id="UP000275024"/>
    </source>
</evidence>
<dbReference type="RefSeq" id="WP_120694928.1">
    <property type="nucleotide sequence ID" value="NZ_RBDX01000001.1"/>
</dbReference>
<evidence type="ECO:0000256" key="2">
    <source>
        <dbReference type="ARBA" id="ARBA00022448"/>
    </source>
</evidence>
<evidence type="ECO:0000256" key="4">
    <source>
        <dbReference type="ARBA" id="ARBA00022692"/>
    </source>
</evidence>
<feature type="domain" description="Protein export membrane protein SecD/SecF C-terminal" evidence="11">
    <location>
        <begin position="116"/>
        <end position="303"/>
    </location>
</feature>
<comment type="function">
    <text evidence="9">Part of the Sec protein translocase complex. Interacts with the SecYEG preprotein conducting channel. SecDF uses the proton motive force (PMF) to complete protein translocation after the ATP-dependent function of SecA.</text>
</comment>
<evidence type="ECO:0000256" key="7">
    <source>
        <dbReference type="ARBA" id="ARBA00023010"/>
    </source>
</evidence>
<protein>
    <recommendedName>
        <fullName evidence="9">Protein-export membrane protein SecF</fullName>
    </recommendedName>
</protein>
<feature type="compositionally biased region" description="Basic and acidic residues" evidence="10">
    <location>
        <begin position="343"/>
        <end position="353"/>
    </location>
</feature>
<reference evidence="14 15" key="1">
    <citation type="submission" date="2018-09" db="EMBL/GenBank/DDBJ databases">
        <title>Streptomyces sp. nov. DS1-2, an endophytic actinomycete isolated from roots of Dendrobium scabrilingue.</title>
        <authorList>
            <person name="Kuncharoen N."/>
            <person name="Kudo T."/>
            <person name="Ohkuma M."/>
            <person name="Yuki M."/>
            <person name="Tanasupawat S."/>
        </authorList>
    </citation>
    <scope>NUCLEOTIDE SEQUENCE [LARGE SCALE GENOMIC DNA]</scope>
    <source>
        <strain evidence="12 15">AZ1-7</strain>
        <strain evidence="13 14">DS1-2</strain>
    </source>
</reference>
<feature type="transmembrane region" description="Helical" evidence="9">
    <location>
        <begin position="276"/>
        <end position="295"/>
    </location>
</feature>
<dbReference type="GO" id="GO:0043952">
    <property type="term" value="P:protein transport by the Sec complex"/>
    <property type="evidence" value="ECO:0007669"/>
    <property type="project" value="UniProtKB-UniRule"/>
</dbReference>
<feature type="compositionally biased region" description="Basic residues" evidence="10">
    <location>
        <begin position="399"/>
        <end position="410"/>
    </location>
</feature>
<dbReference type="GO" id="GO:0005886">
    <property type="term" value="C:plasma membrane"/>
    <property type="evidence" value="ECO:0007669"/>
    <property type="project" value="UniProtKB-SubCell"/>
</dbReference>
<keyword evidence="2 9" id="KW-0813">Transport</keyword>
<feature type="transmembrane region" description="Helical" evidence="9">
    <location>
        <begin position="194"/>
        <end position="216"/>
    </location>
</feature>
<dbReference type="AlphaFoldDB" id="A0A3A9WJ80"/>
<evidence type="ECO:0000256" key="9">
    <source>
        <dbReference type="HAMAP-Rule" id="MF_01464"/>
    </source>
</evidence>
<dbReference type="NCBIfam" id="TIGR00916">
    <property type="entry name" value="2A0604s01"/>
    <property type="match status" value="1"/>
</dbReference>
<keyword evidence="6 9" id="KW-1133">Transmembrane helix</keyword>
<dbReference type="Proteomes" id="UP000268652">
    <property type="component" value="Unassembled WGS sequence"/>
</dbReference>
<keyword evidence="8 9" id="KW-0472">Membrane</keyword>
<feature type="transmembrane region" description="Helical" evidence="9">
    <location>
        <begin position="26"/>
        <end position="44"/>
    </location>
</feature>
<dbReference type="InterPro" id="IPR005665">
    <property type="entry name" value="SecF_bac"/>
</dbReference>
<dbReference type="InterPro" id="IPR022813">
    <property type="entry name" value="SecD/SecF_arch_bac"/>
</dbReference>
<comment type="caution">
    <text evidence="12">The sequence shown here is derived from an EMBL/GenBank/DDBJ whole genome shotgun (WGS) entry which is preliminary data.</text>
</comment>
<dbReference type="GO" id="GO:0015450">
    <property type="term" value="F:protein-transporting ATPase activity"/>
    <property type="evidence" value="ECO:0007669"/>
    <property type="project" value="InterPro"/>
</dbReference>
<sequence>MSRLGDLGARLYRGEVGVDFVARRKIWYLVSIVITILAFAGVGLKGLHMGVEFEGGAVFTTPATSVSTETAEEVAEEASGSQALVQTLGDDGAMRIQVSGLDTEHSNETRAALADALDIETEALNAELIGPSWGSQIANRAWQGLAIFLVLVVIYLAIAFEWRMALAALIALVHDLTITVGVYALVGFEVTPGTVIGLLTILGYSLYDTVVVFDGLRETTRNFTKQSRHTYAELANRSLNGTLVRSINTSVVALLPVSALLFIGGGALGGGMLNDIALSLFVGLAAGAYSSIMIATPLVSDFKSRDPVVAAHDRKVLARRAKREELGLGADADDEDESADDDASPRLSDRDLEVPGLEHGGHDSHGDHDLEDEGRPPVAAAGAAARGSRGPRRQPTSRGRGKGRPSGKRR</sequence>
<dbReference type="Proteomes" id="UP000275024">
    <property type="component" value="Unassembled WGS sequence"/>
</dbReference>
<name>A0A3A9WJ80_9ACTN</name>
<comment type="similarity">
    <text evidence="9">Belongs to the SecD/SecF family. SecF subfamily.</text>
</comment>
<feature type="transmembrane region" description="Helical" evidence="9">
    <location>
        <begin position="165"/>
        <end position="188"/>
    </location>
</feature>
<evidence type="ECO:0000256" key="1">
    <source>
        <dbReference type="ARBA" id="ARBA00004651"/>
    </source>
</evidence>
<evidence type="ECO:0000313" key="12">
    <source>
        <dbReference type="EMBL" id="RKN12672.1"/>
    </source>
</evidence>
<dbReference type="InterPro" id="IPR055344">
    <property type="entry name" value="SecD_SecF_C_bact"/>
</dbReference>
<comment type="subcellular location">
    <subcellularLocation>
        <location evidence="1 9">Cell membrane</location>
        <topology evidence="1 9">Multi-pass membrane protein</topology>
    </subcellularLocation>
</comment>
<evidence type="ECO:0000313" key="13">
    <source>
        <dbReference type="EMBL" id="RKN27564.1"/>
    </source>
</evidence>
<keyword evidence="3 9" id="KW-1003">Cell membrane</keyword>
<proteinExistence type="inferred from homology"/>
<evidence type="ECO:0000256" key="5">
    <source>
        <dbReference type="ARBA" id="ARBA00022927"/>
    </source>
</evidence>
<dbReference type="EMBL" id="RBDY01000001">
    <property type="protein sequence ID" value="RKN27564.1"/>
    <property type="molecule type" value="Genomic_DNA"/>
</dbReference>
<evidence type="ECO:0000256" key="3">
    <source>
        <dbReference type="ARBA" id="ARBA00022475"/>
    </source>
</evidence>
<keyword evidence="5 9" id="KW-0653">Protein transport</keyword>
<dbReference type="InterPro" id="IPR022645">
    <property type="entry name" value="SecD/SecF_bac"/>
</dbReference>
<dbReference type="SUPFAM" id="SSF82866">
    <property type="entry name" value="Multidrug efflux transporter AcrB transmembrane domain"/>
    <property type="match status" value="1"/>
</dbReference>
<dbReference type="GO" id="GO:0065002">
    <property type="term" value="P:intracellular protein transmembrane transport"/>
    <property type="evidence" value="ECO:0007669"/>
    <property type="project" value="UniProtKB-UniRule"/>
</dbReference>
<dbReference type="Pfam" id="PF02355">
    <property type="entry name" value="SecD_SecF_C"/>
    <property type="match status" value="1"/>
</dbReference>
<dbReference type="PRINTS" id="PR01755">
    <property type="entry name" value="SECFTRNLCASE"/>
</dbReference>
<evidence type="ECO:0000256" key="6">
    <source>
        <dbReference type="ARBA" id="ARBA00022989"/>
    </source>
</evidence>
<keyword evidence="7 9" id="KW-0811">Translocation</keyword>
<dbReference type="GO" id="GO:0006605">
    <property type="term" value="P:protein targeting"/>
    <property type="evidence" value="ECO:0007669"/>
    <property type="project" value="UniProtKB-UniRule"/>
</dbReference>
<dbReference type="NCBIfam" id="TIGR00966">
    <property type="entry name" value="transloc_SecF"/>
    <property type="match status" value="1"/>
</dbReference>
<evidence type="ECO:0000256" key="10">
    <source>
        <dbReference type="SAM" id="MobiDB-lite"/>
    </source>
</evidence>
<feature type="compositionally biased region" description="Basic and acidic residues" evidence="10">
    <location>
        <begin position="359"/>
        <end position="368"/>
    </location>
</feature>
<dbReference type="PANTHER" id="PTHR30081">
    <property type="entry name" value="PROTEIN-EXPORT MEMBRANE PROTEIN SEC"/>
    <property type="match status" value="1"/>
</dbReference>
<feature type="transmembrane region" description="Helical" evidence="9">
    <location>
        <begin position="247"/>
        <end position="270"/>
    </location>
</feature>
<keyword evidence="14" id="KW-1185">Reference proteome</keyword>
<accession>A0A3A9WJ80</accession>
<dbReference type="Gene3D" id="1.20.1640.10">
    <property type="entry name" value="Multidrug efflux transporter AcrB transmembrane domain"/>
    <property type="match status" value="1"/>
</dbReference>
<dbReference type="InterPro" id="IPR048634">
    <property type="entry name" value="SecD_SecF_C"/>
</dbReference>
<gene>
    <name evidence="9 12" type="primary">secF</name>
    <name evidence="13" type="ORF">D7318_01310</name>
    <name evidence="12" type="ORF">D7319_01585</name>
</gene>
<feature type="region of interest" description="Disordered" evidence="10">
    <location>
        <begin position="327"/>
        <end position="410"/>
    </location>
</feature>